<dbReference type="InterPro" id="IPR044907">
    <property type="entry name" value="PSAN_sf"/>
</dbReference>
<evidence type="ECO:0000313" key="10">
    <source>
        <dbReference type="Proteomes" id="UP000239899"/>
    </source>
</evidence>
<dbReference type="SFLD" id="SFLDS00003">
    <property type="entry name" value="Haloacid_Dehalogenase"/>
    <property type="match status" value="1"/>
</dbReference>
<keyword evidence="4" id="KW-0602">Photosynthesis</keyword>
<dbReference type="InterPro" id="IPR008796">
    <property type="entry name" value="PSAN"/>
</dbReference>
<proteinExistence type="inferred from homology"/>
<dbReference type="PANTHER" id="PTHR17901:SF14">
    <property type="entry name" value="MAGNESIUM-DEPENDENT PHOSPHATASE 1"/>
    <property type="match status" value="1"/>
</dbReference>
<evidence type="ECO:0000256" key="2">
    <source>
        <dbReference type="ARBA" id="ARBA00010661"/>
    </source>
</evidence>
<comment type="similarity">
    <text evidence="2">Belongs to the psaN family.</text>
</comment>
<evidence type="ECO:0000313" key="9">
    <source>
        <dbReference type="EMBL" id="PRW21056.1"/>
    </source>
</evidence>
<dbReference type="EMBL" id="LHPG02000020">
    <property type="protein sequence ID" value="PRW21056.1"/>
    <property type="molecule type" value="Genomic_DNA"/>
</dbReference>
<reference evidence="9 10" key="1">
    <citation type="journal article" date="2018" name="Plant J.">
        <title>Genome sequences of Chlorella sorokiniana UTEX 1602 and Micractinium conductrix SAG 241.80: implications to maltose excretion by a green alga.</title>
        <authorList>
            <person name="Arriola M.B."/>
            <person name="Velmurugan N."/>
            <person name="Zhang Y."/>
            <person name="Plunkett M.H."/>
            <person name="Hondzo H."/>
            <person name="Barney B.M."/>
        </authorList>
    </citation>
    <scope>NUCLEOTIDE SEQUENCE [LARGE SCALE GENOMIC DNA]</scope>
    <source>
        <strain evidence="10">UTEX 1602</strain>
    </source>
</reference>
<evidence type="ECO:0000256" key="8">
    <source>
        <dbReference type="ARBA" id="ARBA00023136"/>
    </source>
</evidence>
<keyword evidence="7" id="KW-0793">Thylakoid</keyword>
<evidence type="ECO:0000256" key="5">
    <source>
        <dbReference type="ARBA" id="ARBA00022640"/>
    </source>
</evidence>
<gene>
    <name evidence="9" type="ORF">C2E21_8415</name>
</gene>
<dbReference type="Pfam" id="PF12689">
    <property type="entry name" value="Acid_PPase"/>
    <property type="match status" value="1"/>
</dbReference>
<dbReference type="InterPro" id="IPR010033">
    <property type="entry name" value="HAD_SF_ppase_IIIC"/>
</dbReference>
<keyword evidence="8" id="KW-0472">Membrane</keyword>
<dbReference type="Pfam" id="PF05479">
    <property type="entry name" value="PsaN"/>
    <property type="match status" value="1"/>
</dbReference>
<dbReference type="Gene3D" id="3.40.50.1000">
    <property type="entry name" value="HAD superfamily/HAD-like"/>
    <property type="match status" value="1"/>
</dbReference>
<dbReference type="GO" id="GO:0009535">
    <property type="term" value="C:chloroplast thylakoid membrane"/>
    <property type="evidence" value="ECO:0007669"/>
    <property type="project" value="UniProtKB-SubCell"/>
</dbReference>
<comment type="caution">
    <text evidence="9">The sequence shown here is derived from an EMBL/GenBank/DDBJ whole genome shotgun (WGS) entry which is preliminary data.</text>
</comment>
<dbReference type="Proteomes" id="UP000239899">
    <property type="component" value="Unassembled WGS sequence"/>
</dbReference>
<dbReference type="STRING" id="3076.A0A2P6TEJ2"/>
<dbReference type="GO" id="GO:0009522">
    <property type="term" value="C:photosystem I"/>
    <property type="evidence" value="ECO:0007669"/>
    <property type="project" value="UniProtKB-KW"/>
</dbReference>
<keyword evidence="5" id="KW-0934">Plastid</keyword>
<dbReference type="OrthoDB" id="2865258at2759"/>
<dbReference type="InterPro" id="IPR036412">
    <property type="entry name" value="HAD-like_sf"/>
</dbReference>
<name>A0A2P6TEJ2_CHLSO</name>
<evidence type="ECO:0000256" key="4">
    <source>
        <dbReference type="ARBA" id="ARBA00022531"/>
    </source>
</evidence>
<evidence type="ECO:0000256" key="6">
    <source>
        <dbReference type="ARBA" id="ARBA00022836"/>
    </source>
</evidence>
<organism evidence="9 10">
    <name type="scientific">Chlorella sorokiniana</name>
    <name type="common">Freshwater green alga</name>
    <dbReference type="NCBI Taxonomy" id="3076"/>
    <lineage>
        <taxon>Eukaryota</taxon>
        <taxon>Viridiplantae</taxon>
        <taxon>Chlorophyta</taxon>
        <taxon>core chlorophytes</taxon>
        <taxon>Trebouxiophyceae</taxon>
        <taxon>Chlorellales</taxon>
        <taxon>Chlorellaceae</taxon>
        <taxon>Chlorella clade</taxon>
        <taxon>Chlorella</taxon>
    </lineage>
</organism>
<comment type="subcellular location">
    <subcellularLocation>
        <location evidence="1">Plastid</location>
        <location evidence="1">Chloroplast thylakoid membrane</location>
        <topology evidence="1">Peripheral membrane protein</topology>
        <orientation evidence="1">Lumenal side</orientation>
    </subcellularLocation>
</comment>
<keyword evidence="10" id="KW-1185">Reference proteome</keyword>
<dbReference type="SUPFAM" id="SSF56784">
    <property type="entry name" value="HAD-like"/>
    <property type="match status" value="1"/>
</dbReference>
<dbReference type="InterPro" id="IPR010036">
    <property type="entry name" value="MDP_1_eu_arc"/>
</dbReference>
<dbReference type="GO" id="GO:0015979">
    <property type="term" value="P:photosynthesis"/>
    <property type="evidence" value="ECO:0007669"/>
    <property type="project" value="UniProtKB-KW"/>
</dbReference>
<sequence length="473" mass="50717">MALPRLVAFDLDATLWEPEMYQLMSGPKKQGVDRHGRPVVITHSGEEVSLIGDAWRILHELATDARWQDVQIAYVSRTDEPQWASECLRMLALDNGLTLHELAHHHEIYPGSKRTHFRRIHERTGIPYEHMVFWDDMQWNTKDVAGLGVVAIYAPQGLTAAAWEKGLQQRACNPTVDGPTAPITMQAAQSVFCGAKLQARAQPQQRRAARTAVVASADNRAAAGFAAAALAAAVLINAPVAHADLTEDLLAKPTEDLLAKSAANKALNDKKRLVSSYSNFARSTSVSAGTCSFPNNWFGCDVGVVAPDSIIKQDIKLECEGKDAGNAGGKAEAHTWDGGTMKFELDDSTLLRVSGVAAVALGVSALAVPRDYHNRLYATSSVFSEAPTRSSGVVASWLGAEQLVIAARDDLASRDAKKDMLKVAGAGWLATAAAHAVNVQNNAEQRDVGIACAVGSALLGGLCLWKGLEDKLD</sequence>
<dbReference type="SFLD" id="SFLDG01131">
    <property type="entry name" value="C1.5.2:_MDP_Like"/>
    <property type="match status" value="1"/>
</dbReference>
<dbReference type="NCBIfam" id="TIGR01685">
    <property type="entry name" value="MDP-1"/>
    <property type="match status" value="1"/>
</dbReference>
<evidence type="ECO:0000256" key="1">
    <source>
        <dbReference type="ARBA" id="ARBA00004622"/>
    </source>
</evidence>
<keyword evidence="6" id="KW-0603">Photosystem I</keyword>
<dbReference type="InterPro" id="IPR023214">
    <property type="entry name" value="HAD_sf"/>
</dbReference>
<evidence type="ECO:0000256" key="7">
    <source>
        <dbReference type="ARBA" id="ARBA00023078"/>
    </source>
</evidence>
<dbReference type="PANTHER" id="PTHR17901">
    <property type="entry name" value="MAGNESIUM-DEPENDENT PHOSPHATASE 1 MDP1"/>
    <property type="match status" value="1"/>
</dbReference>
<dbReference type="SFLD" id="SFLDG01129">
    <property type="entry name" value="C1.5:_HAD__Beta-PGM__Phosphata"/>
    <property type="match status" value="1"/>
</dbReference>
<dbReference type="Gene3D" id="4.10.1190.10">
    <property type="entry name" value="Chlorophyll A-B binding protein"/>
    <property type="match status" value="1"/>
</dbReference>
<protein>
    <submittedName>
        <fullName evidence="9">Magnesium-dependent phosphatase-1 isoform B</fullName>
    </submittedName>
</protein>
<evidence type="ECO:0000256" key="3">
    <source>
        <dbReference type="ARBA" id="ARBA00022528"/>
    </source>
</evidence>
<dbReference type="AlphaFoldDB" id="A0A2P6TEJ2"/>
<accession>A0A2P6TEJ2</accession>
<keyword evidence="3" id="KW-0150">Chloroplast</keyword>
<dbReference type="NCBIfam" id="TIGR01681">
    <property type="entry name" value="HAD-SF-IIIC"/>
    <property type="match status" value="1"/>
</dbReference>
<dbReference type="GO" id="GO:0003993">
    <property type="term" value="F:acid phosphatase activity"/>
    <property type="evidence" value="ECO:0007669"/>
    <property type="project" value="TreeGrafter"/>
</dbReference>